<dbReference type="PANTHER" id="PTHR34478:SF2">
    <property type="entry name" value="MEMBRANE PROTEIN"/>
    <property type="match status" value="1"/>
</dbReference>
<evidence type="ECO:0000256" key="5">
    <source>
        <dbReference type="ARBA" id="ARBA00023136"/>
    </source>
</evidence>
<protein>
    <recommendedName>
        <fullName evidence="8">LemA family protein</fullName>
    </recommendedName>
</protein>
<keyword evidence="5" id="KW-0472">Membrane</keyword>
<keyword evidence="4" id="KW-1133">Transmembrane helix</keyword>
<evidence type="ECO:0000313" key="7">
    <source>
        <dbReference type="Proteomes" id="UP000237040"/>
    </source>
</evidence>
<dbReference type="Proteomes" id="UP000237040">
    <property type="component" value="Unassembled WGS sequence"/>
</dbReference>
<dbReference type="SMR" id="A0A2J6WFI3"/>
<dbReference type="Gene3D" id="1.20.1440.20">
    <property type="entry name" value="LemA-like domain"/>
    <property type="match status" value="1"/>
</dbReference>
<comment type="subcellular location">
    <subcellularLocation>
        <location evidence="1">Membrane</location>
        <topology evidence="1">Single-pass membrane protein</topology>
    </subcellularLocation>
</comment>
<reference evidence="6 7" key="1">
    <citation type="submission" date="2018-01" db="EMBL/GenBank/DDBJ databases">
        <title>Metagenomic assembled genomes from two thermal pools in the Uzon Caldera, Kamchatka, Russia.</title>
        <authorList>
            <person name="Wilkins L."/>
            <person name="Ettinger C."/>
        </authorList>
    </citation>
    <scope>NUCLEOTIDE SEQUENCE [LARGE SCALE GENOMIC DNA]</scope>
    <source>
        <strain evidence="6">ZAV-07</strain>
    </source>
</reference>
<dbReference type="AlphaFoldDB" id="A0A2J6WFI3"/>
<dbReference type="PANTHER" id="PTHR34478">
    <property type="entry name" value="PROTEIN LEMA"/>
    <property type="match status" value="1"/>
</dbReference>
<dbReference type="GO" id="GO:0016020">
    <property type="term" value="C:membrane"/>
    <property type="evidence" value="ECO:0007669"/>
    <property type="project" value="UniProtKB-SubCell"/>
</dbReference>
<dbReference type="Pfam" id="PF04011">
    <property type="entry name" value="LemA"/>
    <property type="match status" value="1"/>
</dbReference>
<sequence length="182" mass="21098">MGLIILIAILVLIVLWFIATYNGFINLKNRVENAWAQIDVQLKRRYDLIPNLVETVKGYAAHEKEIFEKLGELRAKAMGATSVKDIGDANNQISATLKTLFAIAENYPELKANENFLKLQEELTNTENKIAFARQFYNDIVMQYNAKQQRIPDMFVARMMNLTPKEYYPVMEEERQTVKVQF</sequence>
<keyword evidence="3" id="KW-0812">Transmembrane</keyword>
<dbReference type="SUPFAM" id="SSF140478">
    <property type="entry name" value="LemA-like"/>
    <property type="match status" value="1"/>
</dbReference>
<dbReference type="InterPro" id="IPR007156">
    <property type="entry name" value="MamQ_LemA"/>
</dbReference>
<accession>A0A2J6WFI3</accession>
<gene>
    <name evidence="6" type="ORF">C0189_01065</name>
</gene>
<comment type="caution">
    <text evidence="6">The sequence shown here is derived from an EMBL/GenBank/DDBJ whole genome shotgun (WGS) entry which is preliminary data.</text>
</comment>
<name>A0A2J6WFI3_9BACT</name>
<evidence type="ECO:0000313" key="6">
    <source>
        <dbReference type="EMBL" id="PMP68487.1"/>
    </source>
</evidence>
<evidence type="ECO:0000256" key="4">
    <source>
        <dbReference type="ARBA" id="ARBA00022989"/>
    </source>
</evidence>
<dbReference type="RefSeq" id="WP_416084421.1">
    <property type="nucleotide sequence ID" value="NZ_JBNARP010000002.1"/>
</dbReference>
<evidence type="ECO:0000256" key="3">
    <source>
        <dbReference type="ARBA" id="ARBA00022692"/>
    </source>
</evidence>
<evidence type="ECO:0000256" key="2">
    <source>
        <dbReference type="ARBA" id="ARBA00008854"/>
    </source>
</evidence>
<comment type="similarity">
    <text evidence="2">Belongs to the LemA family.</text>
</comment>
<evidence type="ECO:0008006" key="8">
    <source>
        <dbReference type="Google" id="ProtNLM"/>
    </source>
</evidence>
<dbReference type="InterPro" id="IPR023353">
    <property type="entry name" value="LemA-like_dom_sf"/>
</dbReference>
<dbReference type="EMBL" id="PNIL01000018">
    <property type="protein sequence ID" value="PMP68487.1"/>
    <property type="molecule type" value="Genomic_DNA"/>
</dbReference>
<organism evidence="6 7">
    <name type="scientific">Caldisericum exile</name>
    <dbReference type="NCBI Taxonomy" id="693075"/>
    <lineage>
        <taxon>Bacteria</taxon>
        <taxon>Pseudomonadati</taxon>
        <taxon>Caldisericota/Cryosericota group</taxon>
        <taxon>Caldisericota</taxon>
        <taxon>Caldisericia</taxon>
        <taxon>Caldisericales</taxon>
        <taxon>Caldisericaceae</taxon>
        <taxon>Caldisericum</taxon>
    </lineage>
</organism>
<evidence type="ECO:0000256" key="1">
    <source>
        <dbReference type="ARBA" id="ARBA00004167"/>
    </source>
</evidence>
<proteinExistence type="inferred from homology"/>